<dbReference type="InterPro" id="IPR013766">
    <property type="entry name" value="Thioredoxin_domain"/>
</dbReference>
<evidence type="ECO:0000313" key="3">
    <source>
        <dbReference type="EMBL" id="OUS09902.1"/>
    </source>
</evidence>
<dbReference type="EMBL" id="MAAX01000206">
    <property type="protein sequence ID" value="OUS09902.1"/>
    <property type="molecule type" value="Genomic_DNA"/>
</dbReference>
<protein>
    <submittedName>
        <fullName evidence="3">Thiol reductase thioredoxin</fullName>
    </submittedName>
</protein>
<sequence>MKKIVIIIAAVIVTACGSQKATTTKTNTSTSSTTVQKTREIAEVDGTIEAGSNYVKDASGNLSGKVDKDAFMQEPFNSWFNNRMKSYKADPETIEGLKVALKDVEIRAYMGTWCGDSKRETPQLYNILEAAYYDMDNLTMITVDRTKKKPVALVSDYNIIRVPTFIFYRNGTEIGRYVERPRESLEKDMLKIVTGQPYKHSYEN</sequence>
<dbReference type="Proteomes" id="UP000196102">
    <property type="component" value="Unassembled WGS sequence"/>
</dbReference>
<evidence type="ECO:0000256" key="1">
    <source>
        <dbReference type="SAM" id="SignalP"/>
    </source>
</evidence>
<gene>
    <name evidence="3" type="ORF">A9Q93_13340</name>
</gene>
<dbReference type="PROSITE" id="PS51257">
    <property type="entry name" value="PROKAR_LIPOPROTEIN"/>
    <property type="match status" value="1"/>
</dbReference>
<accession>A0A1Z8AHT9</accession>
<feature type="domain" description="Thioredoxin" evidence="2">
    <location>
        <begin position="109"/>
        <end position="189"/>
    </location>
</feature>
<dbReference type="AlphaFoldDB" id="A0A1Z8AHT9"/>
<keyword evidence="1" id="KW-0732">Signal</keyword>
<dbReference type="Pfam" id="PF00085">
    <property type="entry name" value="Thioredoxin"/>
    <property type="match status" value="1"/>
</dbReference>
<comment type="caution">
    <text evidence="3">The sequence shown here is derived from an EMBL/GenBank/DDBJ whole genome shotgun (WGS) entry which is preliminary data.</text>
</comment>
<dbReference type="RefSeq" id="WP_303687947.1">
    <property type="nucleotide sequence ID" value="NZ_CAJXYO010000020.1"/>
</dbReference>
<organism evidence="3 4">
    <name type="scientific">Nonlabens dokdonensis</name>
    <dbReference type="NCBI Taxonomy" id="328515"/>
    <lineage>
        <taxon>Bacteria</taxon>
        <taxon>Pseudomonadati</taxon>
        <taxon>Bacteroidota</taxon>
        <taxon>Flavobacteriia</taxon>
        <taxon>Flavobacteriales</taxon>
        <taxon>Flavobacteriaceae</taxon>
        <taxon>Nonlabens</taxon>
    </lineage>
</organism>
<feature type="chain" id="PRO_5012216228" evidence="1">
    <location>
        <begin position="22"/>
        <end position="204"/>
    </location>
</feature>
<dbReference type="InterPro" id="IPR036249">
    <property type="entry name" value="Thioredoxin-like_sf"/>
</dbReference>
<dbReference type="CDD" id="cd02947">
    <property type="entry name" value="TRX_family"/>
    <property type="match status" value="1"/>
</dbReference>
<evidence type="ECO:0000313" key="4">
    <source>
        <dbReference type="Proteomes" id="UP000196102"/>
    </source>
</evidence>
<name>A0A1Z8AHT9_9FLAO</name>
<dbReference type="Gene3D" id="3.40.30.10">
    <property type="entry name" value="Glutaredoxin"/>
    <property type="match status" value="1"/>
</dbReference>
<proteinExistence type="predicted"/>
<feature type="signal peptide" evidence="1">
    <location>
        <begin position="1"/>
        <end position="21"/>
    </location>
</feature>
<reference evidence="4" key="1">
    <citation type="journal article" date="2017" name="Proc. Natl. Acad. Sci. U.S.A.">
        <title>Simulation of Deepwater Horizon oil plume reveals substrate specialization within a complex community of hydrocarbon-degraders.</title>
        <authorList>
            <person name="Hu P."/>
            <person name="Dubinsky E.A."/>
            <person name="Probst A.J."/>
            <person name="Wang J."/>
            <person name="Sieber C.M.K."/>
            <person name="Tom L.M."/>
            <person name="Gardinali P."/>
            <person name="Banfield J.F."/>
            <person name="Atlas R.M."/>
            <person name="Andersen G.L."/>
        </authorList>
    </citation>
    <scope>NUCLEOTIDE SEQUENCE [LARGE SCALE GENOMIC DNA]</scope>
</reference>
<dbReference type="SUPFAM" id="SSF52833">
    <property type="entry name" value="Thioredoxin-like"/>
    <property type="match status" value="1"/>
</dbReference>
<evidence type="ECO:0000259" key="2">
    <source>
        <dbReference type="Pfam" id="PF00085"/>
    </source>
</evidence>